<dbReference type="InterPro" id="IPR036390">
    <property type="entry name" value="WH_DNA-bd_sf"/>
</dbReference>
<dbReference type="InterPro" id="IPR050950">
    <property type="entry name" value="HTH-type_LysR_regulators"/>
</dbReference>
<evidence type="ECO:0000256" key="4">
    <source>
        <dbReference type="ARBA" id="ARBA00023163"/>
    </source>
</evidence>
<dbReference type="InterPro" id="IPR000847">
    <property type="entry name" value="LysR_HTH_N"/>
</dbReference>
<keyword evidence="4" id="KW-0804">Transcription</keyword>
<keyword evidence="2" id="KW-0805">Transcription regulation</keyword>
<evidence type="ECO:0000256" key="3">
    <source>
        <dbReference type="ARBA" id="ARBA00023125"/>
    </source>
</evidence>
<dbReference type="CDD" id="cd05466">
    <property type="entry name" value="PBP2_LTTR_substrate"/>
    <property type="match status" value="1"/>
</dbReference>
<protein>
    <submittedName>
        <fullName evidence="6">LysR family transcriptional regulator</fullName>
    </submittedName>
</protein>
<dbReference type="EMBL" id="CP102453">
    <property type="protein sequence ID" value="UUX33489.1"/>
    <property type="molecule type" value="Genomic_DNA"/>
</dbReference>
<dbReference type="InterPro" id="IPR036388">
    <property type="entry name" value="WH-like_DNA-bd_sf"/>
</dbReference>
<dbReference type="InterPro" id="IPR005119">
    <property type="entry name" value="LysR_subst-bd"/>
</dbReference>
<gene>
    <name evidence="6" type="ORF">NRE15_11350</name>
</gene>
<dbReference type="Pfam" id="PF00126">
    <property type="entry name" value="HTH_1"/>
    <property type="match status" value="1"/>
</dbReference>
<dbReference type="SUPFAM" id="SSF53850">
    <property type="entry name" value="Periplasmic binding protein-like II"/>
    <property type="match status" value="1"/>
</dbReference>
<dbReference type="Gene3D" id="3.40.190.290">
    <property type="match status" value="1"/>
</dbReference>
<dbReference type="PRINTS" id="PR00039">
    <property type="entry name" value="HTHLYSR"/>
</dbReference>
<proteinExistence type="inferred from homology"/>
<comment type="similarity">
    <text evidence="1">Belongs to the LysR transcriptional regulatory family.</text>
</comment>
<keyword evidence="3" id="KW-0238">DNA-binding</keyword>
<dbReference type="Pfam" id="PF03466">
    <property type="entry name" value="LysR_substrate"/>
    <property type="match status" value="1"/>
</dbReference>
<dbReference type="Gene3D" id="1.10.10.10">
    <property type="entry name" value="Winged helix-like DNA-binding domain superfamily/Winged helix DNA-binding domain"/>
    <property type="match status" value="1"/>
</dbReference>
<evidence type="ECO:0000313" key="6">
    <source>
        <dbReference type="EMBL" id="UUX33489.1"/>
    </source>
</evidence>
<organism evidence="6 7">
    <name type="scientific">Fundicoccus culcitae</name>
    <dbReference type="NCBI Taxonomy" id="2969821"/>
    <lineage>
        <taxon>Bacteria</taxon>
        <taxon>Bacillati</taxon>
        <taxon>Bacillota</taxon>
        <taxon>Bacilli</taxon>
        <taxon>Lactobacillales</taxon>
        <taxon>Aerococcaceae</taxon>
        <taxon>Fundicoccus</taxon>
    </lineage>
</organism>
<name>A0ABY5P417_9LACT</name>
<evidence type="ECO:0000313" key="7">
    <source>
        <dbReference type="Proteomes" id="UP001315967"/>
    </source>
</evidence>
<evidence type="ECO:0000259" key="5">
    <source>
        <dbReference type="PROSITE" id="PS50931"/>
    </source>
</evidence>
<dbReference type="PANTHER" id="PTHR30419:SF8">
    <property type="entry name" value="NITROGEN ASSIMILATION TRANSCRIPTIONAL ACTIVATOR-RELATED"/>
    <property type="match status" value="1"/>
</dbReference>
<sequence>MEINQLYYFVTIVNANYNISEAAKRIHISQPALSRAVAKLEAEQTHKLFVRRRGRLVGLTPSGDIVYAHAMSILVEHDTMLRELNDIAMYDLGNVKIGVPPIILSILMTRPLSRLMVINPDINIILSEKSSFEIQTDLRNRRLDFGLIMSPNEINTTYFNEDIIFDEELVLYVNDQHPLAKSRRPVRWDELNDYKLSILNDQFMIHHLLIAKFNQYRLKPKILHKVGSWDFLLETAKNSDIVTILPETIHRVGVMDNLVKVYVEDPVKWKIALISHKKNEYTQIEKYFRYSFFNYFSQGENIDALVPFTAEKN</sequence>
<dbReference type="PANTHER" id="PTHR30419">
    <property type="entry name" value="HTH-TYPE TRANSCRIPTIONAL REGULATOR YBHD"/>
    <property type="match status" value="1"/>
</dbReference>
<feature type="domain" description="HTH lysR-type" evidence="5">
    <location>
        <begin position="1"/>
        <end position="59"/>
    </location>
</feature>
<dbReference type="SUPFAM" id="SSF46785">
    <property type="entry name" value="Winged helix' DNA-binding domain"/>
    <property type="match status" value="1"/>
</dbReference>
<reference evidence="6 7" key="1">
    <citation type="submission" date="2022-08" db="EMBL/GenBank/DDBJ databases">
        <title>Aerococcaceae sp. nov isolated from spoiled eye mask.</title>
        <authorList>
            <person name="Zhou G."/>
            <person name="Xie X.-B."/>
            <person name="Shi Q.-S."/>
            <person name="Wang Y.-S."/>
            <person name="Wen X."/>
            <person name="Peng H."/>
            <person name="Yang X.-J."/>
            <person name="Tao H.-B."/>
            <person name="Huang X.-M."/>
        </authorList>
    </citation>
    <scope>NUCLEOTIDE SEQUENCE [LARGE SCALE GENOMIC DNA]</scope>
    <source>
        <strain evidence="7">DM20194951</strain>
    </source>
</reference>
<keyword evidence="7" id="KW-1185">Reference proteome</keyword>
<accession>A0ABY5P417</accession>
<evidence type="ECO:0000256" key="2">
    <source>
        <dbReference type="ARBA" id="ARBA00023015"/>
    </source>
</evidence>
<dbReference type="RefSeq" id="WP_313792991.1">
    <property type="nucleotide sequence ID" value="NZ_CP102453.1"/>
</dbReference>
<evidence type="ECO:0000256" key="1">
    <source>
        <dbReference type="ARBA" id="ARBA00009437"/>
    </source>
</evidence>
<dbReference type="Proteomes" id="UP001315967">
    <property type="component" value="Chromosome"/>
</dbReference>
<dbReference type="PROSITE" id="PS50931">
    <property type="entry name" value="HTH_LYSR"/>
    <property type="match status" value="1"/>
</dbReference>